<dbReference type="EMBL" id="JRYO01000072">
    <property type="protein sequence ID" value="KHE93123.1"/>
    <property type="molecule type" value="Genomic_DNA"/>
</dbReference>
<dbReference type="eggNOG" id="COG4656">
    <property type="taxonomic scope" value="Bacteria"/>
</dbReference>
<dbReference type="Proteomes" id="UP000030652">
    <property type="component" value="Unassembled WGS sequence"/>
</dbReference>
<sequence>MIVAESKPFKEIYELVKDFSRICVIGCGDCVTVCHTGGQKQVEELAIKLRIAAKRDGRKLEVKEETVLRQCEQEYVEPIGKYINDYDAVVSIACGVGVQTLAEKYTPSRVLPGLNTTFMGAPVEPGLFLERCAGCGDCVLDKTGGFCPVSRCSKSLLNGPCGGSMGGKCEVADDVPCVWNQIYVQLDKQQMMHYMDDIRPPKNWSVSTGSSPRKLEIKHLQMEKK</sequence>
<proteinExistence type="predicted"/>
<dbReference type="InterPro" id="IPR017896">
    <property type="entry name" value="4Fe4S_Fe-S-bd"/>
</dbReference>
<dbReference type="InterPro" id="IPR022026">
    <property type="entry name" value="DUF5981"/>
</dbReference>
<dbReference type="PANTHER" id="PTHR38755:SF1">
    <property type="entry name" value="METHYLENE-TETRAHYDROFOLATE REDUCTASE C-TERMINAL DOMAIN-CONTAINING PROTEIN"/>
    <property type="match status" value="1"/>
</dbReference>
<dbReference type="AlphaFoldDB" id="A0A0B0EPQ5"/>
<accession>A0A0B0EPQ5</accession>
<reference evidence="2 3" key="1">
    <citation type="submission" date="2014-10" db="EMBL/GenBank/DDBJ databases">
        <title>Draft genome of anammox bacterium scalindua brodae, obtained using differential coverage binning of sequence data from two enrichment reactors.</title>
        <authorList>
            <person name="Speth D.R."/>
            <person name="Russ L."/>
            <person name="Kartal B."/>
            <person name="Op den Camp H.J."/>
            <person name="Dutilh B.E."/>
            <person name="Jetten M.S."/>
        </authorList>
    </citation>
    <scope>NUCLEOTIDE SEQUENCE [LARGE SCALE GENOMIC DNA]</scope>
    <source>
        <strain evidence="2">RU1</strain>
    </source>
</reference>
<evidence type="ECO:0000259" key="1">
    <source>
        <dbReference type="PROSITE" id="PS51379"/>
    </source>
</evidence>
<comment type="caution">
    <text evidence="2">The sequence shown here is derived from an EMBL/GenBank/DDBJ whole genome shotgun (WGS) entry which is preliminary data.</text>
</comment>
<dbReference type="PROSITE" id="PS51379">
    <property type="entry name" value="4FE4S_FER_2"/>
    <property type="match status" value="1"/>
</dbReference>
<evidence type="ECO:0000313" key="2">
    <source>
        <dbReference type="EMBL" id="KHE93123.1"/>
    </source>
</evidence>
<feature type="domain" description="4Fe-4S ferredoxin-type" evidence="1">
    <location>
        <begin position="13"/>
        <end position="44"/>
    </location>
</feature>
<evidence type="ECO:0000313" key="3">
    <source>
        <dbReference type="Proteomes" id="UP000030652"/>
    </source>
</evidence>
<protein>
    <recommendedName>
        <fullName evidence="1">4Fe-4S ferredoxin-type domain-containing protein</fullName>
    </recommendedName>
</protein>
<organism evidence="2 3">
    <name type="scientific">Candidatus Scalindua brodae</name>
    <dbReference type="NCBI Taxonomy" id="237368"/>
    <lineage>
        <taxon>Bacteria</taxon>
        <taxon>Pseudomonadati</taxon>
        <taxon>Planctomycetota</taxon>
        <taxon>Candidatus Brocadiia</taxon>
        <taxon>Candidatus Brocadiales</taxon>
        <taxon>Candidatus Scalinduaceae</taxon>
        <taxon>Candidatus Scalindua</taxon>
    </lineage>
</organism>
<gene>
    <name evidence="2" type="ORF">SCABRO_01142</name>
</gene>
<dbReference type="Pfam" id="PF12225">
    <property type="entry name" value="DUF5981"/>
    <property type="match status" value="1"/>
</dbReference>
<dbReference type="PANTHER" id="PTHR38755">
    <property type="entry name" value="5,10-METHYLENETETRAHYDROFOLATE REDUCTASE"/>
    <property type="match status" value="1"/>
</dbReference>
<name>A0A0B0EPQ5_9BACT</name>